<dbReference type="Proteomes" id="UP000008043">
    <property type="component" value="Chromosome"/>
</dbReference>
<reference evidence="3 4" key="1">
    <citation type="journal article" date="2012" name="J. Bacteriol.">
        <title>Genome sequence of the bacterium Streptomyces davawensis JCM 4913 and heterologous production of the unique antibiotic roseoflavin.</title>
        <authorList>
            <person name="Jankowitsch F."/>
            <person name="Schwarz J."/>
            <person name="Ruckert C."/>
            <person name="Gust B."/>
            <person name="Szczepanowski R."/>
            <person name="Blom J."/>
            <person name="Pelzer S."/>
            <person name="Kalinowski J."/>
            <person name="Mack M."/>
        </authorList>
    </citation>
    <scope>NUCLEOTIDE SEQUENCE [LARGE SCALE GENOMIC DNA]</scope>
    <source>
        <strain evidence="4">DSM 101723 / JCM 4913 / KCC S-0913 / 768</strain>
    </source>
</reference>
<proteinExistence type="predicted"/>
<dbReference type="PROSITE" id="PS51257">
    <property type="entry name" value="PROKAR_LIPOPROTEIN"/>
    <property type="match status" value="1"/>
</dbReference>
<dbReference type="STRING" id="1214101.BN159_3864"/>
<feature type="chain" id="PRO_5038739560" description="Lipoprotein" evidence="2">
    <location>
        <begin position="31"/>
        <end position="269"/>
    </location>
</feature>
<dbReference type="AlphaFoldDB" id="K4R4H9"/>
<sequence>MRAVLRPTSNPSKYGVAGVLAALLPLFALTGCGSSSDETGGDDPTPPPTTQAAPKDKGPLCVGEAAADAVHVLRGGGFRLPGGGGVQYAEATADGTTRTATLRDGAKYEDGQKEQTVEPGQEITVSGHDYTVSQICSYRVVLDPQDDAAKSALAAAPASLDSKGGEADDGLCFTTAPSVLAAASKGFPAKGEALSLVNNSGVSTFPTGLSLTVSVDAATRTAGIGGNCAAIPVAMYQDVRVGDTVEFAHVLFKVAELTGDAVRLTRTSD</sequence>
<keyword evidence="4" id="KW-1185">Reference proteome</keyword>
<evidence type="ECO:0000313" key="3">
    <source>
        <dbReference type="EMBL" id="CCK28243.1"/>
    </source>
</evidence>
<dbReference type="PATRIC" id="fig|1214101.3.peg.3919"/>
<dbReference type="RefSeq" id="WP_015658598.1">
    <property type="nucleotide sequence ID" value="NC_020504.1"/>
</dbReference>
<organism evidence="3 4">
    <name type="scientific">Streptomyces davaonensis (strain DSM 101723 / JCM 4913 / KCC S-0913 / 768)</name>
    <dbReference type="NCBI Taxonomy" id="1214101"/>
    <lineage>
        <taxon>Bacteria</taxon>
        <taxon>Bacillati</taxon>
        <taxon>Actinomycetota</taxon>
        <taxon>Actinomycetes</taxon>
        <taxon>Kitasatosporales</taxon>
        <taxon>Streptomycetaceae</taxon>
        <taxon>Streptomyces</taxon>
    </lineage>
</organism>
<evidence type="ECO:0000256" key="1">
    <source>
        <dbReference type="SAM" id="MobiDB-lite"/>
    </source>
</evidence>
<keyword evidence="2" id="KW-0732">Signal</keyword>
<evidence type="ECO:0000313" key="4">
    <source>
        <dbReference type="Proteomes" id="UP000008043"/>
    </source>
</evidence>
<name>K4R4H9_STRDJ</name>
<evidence type="ECO:0008006" key="5">
    <source>
        <dbReference type="Google" id="ProtNLM"/>
    </source>
</evidence>
<feature type="region of interest" description="Disordered" evidence="1">
    <location>
        <begin position="34"/>
        <end position="59"/>
    </location>
</feature>
<dbReference type="KEGG" id="sdv:BN159_3864"/>
<gene>
    <name evidence="3" type="ORF">BN159_3864</name>
</gene>
<protein>
    <recommendedName>
        <fullName evidence="5">Lipoprotein</fullName>
    </recommendedName>
</protein>
<dbReference type="HOGENOM" id="CLU_1073311_0_0_11"/>
<feature type="signal peptide" evidence="2">
    <location>
        <begin position="1"/>
        <end position="30"/>
    </location>
</feature>
<dbReference type="eggNOG" id="ENOG5030PMR">
    <property type="taxonomic scope" value="Bacteria"/>
</dbReference>
<evidence type="ECO:0000256" key="2">
    <source>
        <dbReference type="SAM" id="SignalP"/>
    </source>
</evidence>
<dbReference type="EMBL" id="HE971709">
    <property type="protein sequence ID" value="CCK28243.1"/>
    <property type="molecule type" value="Genomic_DNA"/>
</dbReference>
<accession>K4R4H9</accession>